<dbReference type="EMBL" id="BMAW01000680">
    <property type="protein sequence ID" value="GFS70276.1"/>
    <property type="molecule type" value="Genomic_DNA"/>
</dbReference>
<dbReference type="PROSITE" id="PS00916">
    <property type="entry name" value="PI3_4_KINASE_2"/>
    <property type="match status" value="1"/>
</dbReference>
<dbReference type="GO" id="GO:0006974">
    <property type="term" value="P:DNA damage response"/>
    <property type="evidence" value="ECO:0007669"/>
    <property type="project" value="InterPro"/>
</dbReference>
<dbReference type="InterPro" id="IPR018936">
    <property type="entry name" value="PI3/4_kinase_CS"/>
</dbReference>
<protein>
    <submittedName>
        <fullName evidence="4">Serine-protein kinase ATM</fullName>
    </submittedName>
</protein>
<evidence type="ECO:0000256" key="1">
    <source>
        <dbReference type="ARBA" id="ARBA00022679"/>
    </source>
</evidence>
<dbReference type="SMART" id="SM00146">
    <property type="entry name" value="PI3Kc"/>
    <property type="match status" value="1"/>
</dbReference>
<dbReference type="AlphaFoldDB" id="A0A8X6MNX5"/>
<comment type="caution">
    <text evidence="4">The sequence shown here is derived from an EMBL/GenBank/DDBJ whole genome shotgun (WGS) entry which is preliminary data.</text>
</comment>
<name>A0A8X6MNX5_NEPPI</name>
<keyword evidence="5" id="KW-1185">Reference proteome</keyword>
<organism evidence="4 5">
    <name type="scientific">Nephila pilipes</name>
    <name type="common">Giant wood spider</name>
    <name type="synonym">Nephila maculata</name>
    <dbReference type="NCBI Taxonomy" id="299642"/>
    <lineage>
        <taxon>Eukaryota</taxon>
        <taxon>Metazoa</taxon>
        <taxon>Ecdysozoa</taxon>
        <taxon>Arthropoda</taxon>
        <taxon>Chelicerata</taxon>
        <taxon>Arachnida</taxon>
        <taxon>Araneae</taxon>
        <taxon>Araneomorphae</taxon>
        <taxon>Entelegynae</taxon>
        <taxon>Araneoidea</taxon>
        <taxon>Nephilidae</taxon>
        <taxon>Nephila</taxon>
    </lineage>
</organism>
<proteinExistence type="predicted"/>
<accession>A0A8X6MNX5</accession>
<dbReference type="PANTHER" id="PTHR37079">
    <property type="entry name" value="SERINE/THREONINE-PROTEIN KINASE ATM"/>
    <property type="match status" value="1"/>
</dbReference>
<dbReference type="PROSITE" id="PS50290">
    <property type="entry name" value="PI3_4_KINASE_3"/>
    <property type="match status" value="1"/>
</dbReference>
<keyword evidence="2 4" id="KW-0418">Kinase</keyword>
<dbReference type="GO" id="GO:0004674">
    <property type="term" value="F:protein serine/threonine kinase activity"/>
    <property type="evidence" value="ECO:0007669"/>
    <property type="project" value="InterPro"/>
</dbReference>
<gene>
    <name evidence="4" type="primary">ATM</name>
    <name evidence="4" type="ORF">NPIL_192561</name>
</gene>
<evidence type="ECO:0000313" key="5">
    <source>
        <dbReference type="Proteomes" id="UP000887013"/>
    </source>
</evidence>
<feature type="domain" description="PI3K/PI4K catalytic" evidence="3">
    <location>
        <begin position="1"/>
        <end position="140"/>
    </location>
</feature>
<dbReference type="Pfam" id="PF00454">
    <property type="entry name" value="PI3_PI4_kinase"/>
    <property type="match status" value="1"/>
</dbReference>
<sequence length="140" mass="15695">MSSFVERSGVHKWCEGTALSHNLDRSNKISHPFYDSSGYVGKNEYFFLETFPEPSAWFERRQSYIKSVAASSIVGYIMGLGDRHVNNILIDKNTAEVVHIDFGIAFEKGKILATPETVPFRLTRDIVDGMGINGVEGTFK</sequence>
<dbReference type="OrthoDB" id="6420581at2759"/>
<evidence type="ECO:0000313" key="4">
    <source>
        <dbReference type="EMBL" id="GFS70276.1"/>
    </source>
</evidence>
<dbReference type="SUPFAM" id="SSF56112">
    <property type="entry name" value="Protein kinase-like (PK-like)"/>
    <property type="match status" value="1"/>
</dbReference>
<dbReference type="PANTHER" id="PTHR37079:SF4">
    <property type="entry name" value="SERINE_THREONINE-PROTEIN KINASE ATM"/>
    <property type="match status" value="1"/>
</dbReference>
<dbReference type="InterPro" id="IPR000403">
    <property type="entry name" value="PI3/4_kinase_cat_dom"/>
</dbReference>
<dbReference type="Gene3D" id="1.10.1070.11">
    <property type="entry name" value="Phosphatidylinositol 3-/4-kinase, catalytic domain"/>
    <property type="match status" value="1"/>
</dbReference>
<evidence type="ECO:0000256" key="2">
    <source>
        <dbReference type="ARBA" id="ARBA00022777"/>
    </source>
</evidence>
<evidence type="ECO:0000259" key="3">
    <source>
        <dbReference type="PROSITE" id="PS50290"/>
    </source>
</evidence>
<reference evidence="4" key="1">
    <citation type="submission" date="2020-08" db="EMBL/GenBank/DDBJ databases">
        <title>Multicomponent nature underlies the extraordinary mechanical properties of spider dragline silk.</title>
        <authorList>
            <person name="Kono N."/>
            <person name="Nakamura H."/>
            <person name="Mori M."/>
            <person name="Yoshida Y."/>
            <person name="Ohtoshi R."/>
            <person name="Malay A.D."/>
            <person name="Moran D.A.P."/>
            <person name="Tomita M."/>
            <person name="Numata K."/>
            <person name="Arakawa K."/>
        </authorList>
    </citation>
    <scope>NUCLEOTIDE SEQUENCE</scope>
</reference>
<feature type="non-terminal residue" evidence="4">
    <location>
        <position position="1"/>
    </location>
</feature>
<keyword evidence="1" id="KW-0808">Transferase</keyword>
<dbReference type="InterPro" id="IPR038980">
    <property type="entry name" value="ATM_plant"/>
</dbReference>
<dbReference type="InterPro" id="IPR036940">
    <property type="entry name" value="PI3/4_kinase_cat_sf"/>
</dbReference>
<dbReference type="Proteomes" id="UP000887013">
    <property type="component" value="Unassembled WGS sequence"/>
</dbReference>
<dbReference type="InterPro" id="IPR011009">
    <property type="entry name" value="Kinase-like_dom_sf"/>
</dbReference>